<accession>A0A420J7I3</accession>
<dbReference type="OrthoDB" id="3695345at2759"/>
<proteinExistence type="predicted"/>
<feature type="region of interest" description="Disordered" evidence="1">
    <location>
        <begin position="1"/>
        <end position="25"/>
    </location>
</feature>
<feature type="non-terminal residue" evidence="2">
    <location>
        <position position="1"/>
    </location>
</feature>
<evidence type="ECO:0000256" key="1">
    <source>
        <dbReference type="SAM" id="MobiDB-lite"/>
    </source>
</evidence>
<protein>
    <submittedName>
        <fullName evidence="2">Uncharacterized protein</fullName>
    </submittedName>
</protein>
<organism evidence="2 3">
    <name type="scientific">Golovinomyces cichoracearum</name>
    <dbReference type="NCBI Taxonomy" id="62708"/>
    <lineage>
        <taxon>Eukaryota</taxon>
        <taxon>Fungi</taxon>
        <taxon>Dikarya</taxon>
        <taxon>Ascomycota</taxon>
        <taxon>Pezizomycotina</taxon>
        <taxon>Leotiomycetes</taxon>
        <taxon>Erysiphales</taxon>
        <taxon>Erysiphaceae</taxon>
        <taxon>Golovinomyces</taxon>
    </lineage>
</organism>
<evidence type="ECO:0000313" key="2">
    <source>
        <dbReference type="EMBL" id="RKF82745.1"/>
    </source>
</evidence>
<dbReference type="AlphaFoldDB" id="A0A420J7I3"/>
<comment type="caution">
    <text evidence="2">The sequence shown here is derived from an EMBL/GenBank/DDBJ whole genome shotgun (WGS) entry which is preliminary data.</text>
</comment>
<dbReference type="EMBL" id="MCBR01001157">
    <property type="protein sequence ID" value="RKF82745.1"/>
    <property type="molecule type" value="Genomic_DNA"/>
</dbReference>
<reference evidence="2 3" key="1">
    <citation type="journal article" date="2018" name="BMC Genomics">
        <title>Comparative genome analyses reveal sequence features reflecting distinct modes of host-adaptation between dicot and monocot powdery mildew.</title>
        <authorList>
            <person name="Wu Y."/>
            <person name="Ma X."/>
            <person name="Pan Z."/>
            <person name="Kale S.D."/>
            <person name="Song Y."/>
            <person name="King H."/>
            <person name="Zhang Q."/>
            <person name="Presley C."/>
            <person name="Deng X."/>
            <person name="Wei C.I."/>
            <person name="Xiao S."/>
        </authorList>
    </citation>
    <scope>NUCLEOTIDE SEQUENCE [LARGE SCALE GENOMIC DNA]</scope>
    <source>
        <strain evidence="2">UCSC1</strain>
    </source>
</reference>
<gene>
    <name evidence="2" type="ORF">GcC1_011015</name>
</gene>
<sequence length="125" mass="14023">GGEHLKAFGAESTPPKHSSRCIDPPLDHRTIKKIVNKAVAERDTFGGKVIRRLGGAYLTKTVKLKLAEVREKGYLEAFNSENNEMKRGQLFTKELREEERVSVLFSSLSRVQKAIELQDAKEAAK</sequence>
<evidence type="ECO:0000313" key="3">
    <source>
        <dbReference type="Proteomes" id="UP000285405"/>
    </source>
</evidence>
<name>A0A420J7I3_9PEZI</name>
<dbReference type="Proteomes" id="UP000285405">
    <property type="component" value="Unassembled WGS sequence"/>
</dbReference>